<gene>
    <name evidence="1" type="ORF">N4R40_01485</name>
</gene>
<dbReference type="RefSeq" id="WP_261605598.1">
    <property type="nucleotide sequence ID" value="NZ_JAODOR010000002.1"/>
</dbReference>
<evidence type="ECO:0000313" key="2">
    <source>
        <dbReference type="Proteomes" id="UP001300496"/>
    </source>
</evidence>
<name>A0ABT2P8R8_9MICO</name>
<accession>A0ABT2P8R8</accession>
<comment type="caution">
    <text evidence="1">The sequence shown here is derived from an EMBL/GenBank/DDBJ whole genome shotgun (WGS) entry which is preliminary data.</text>
</comment>
<organism evidence="1 2">
    <name type="scientific">Microbacterium memoriense</name>
    <dbReference type="NCBI Taxonomy" id="2978350"/>
    <lineage>
        <taxon>Bacteria</taxon>
        <taxon>Bacillati</taxon>
        <taxon>Actinomycetota</taxon>
        <taxon>Actinomycetes</taxon>
        <taxon>Micrococcales</taxon>
        <taxon>Microbacteriaceae</taxon>
        <taxon>Microbacterium</taxon>
    </lineage>
</organism>
<dbReference type="Proteomes" id="UP001300496">
    <property type="component" value="Unassembled WGS sequence"/>
</dbReference>
<sequence>MSSSASFNEDAFRKIAEDAVTNVAAEQTRDLERLREQYAGRPVVEIKPALQALFAGYDGSITDPELSDWAQLISDNTRIAMAPAPIDWSR</sequence>
<protein>
    <submittedName>
        <fullName evidence="1">Uncharacterized protein</fullName>
    </submittedName>
</protein>
<dbReference type="EMBL" id="JAODOR010000002">
    <property type="protein sequence ID" value="MCT9001039.1"/>
    <property type="molecule type" value="Genomic_DNA"/>
</dbReference>
<evidence type="ECO:0000313" key="1">
    <source>
        <dbReference type="EMBL" id="MCT9001039.1"/>
    </source>
</evidence>
<keyword evidence="2" id="KW-1185">Reference proteome</keyword>
<proteinExistence type="predicted"/>
<reference evidence="1 2" key="1">
    <citation type="journal article" date="2024" name="Int. J. Syst. Evol. Microbiol.">
        <title>Microbacterium memoriense sp. nov., a member of the Actinomycetota from marine beach sediment of the north coast of Portugal.</title>
        <authorList>
            <person name="Santos J.D.N.D."/>
            <person name="Klimek D."/>
            <person name="Calusinska M."/>
            <person name="Lobo-da-Cunha A."/>
            <person name="Catita J."/>
            <person name="Goncalves H."/>
            <person name="Gonzalez I."/>
            <person name="Lage O.M."/>
        </authorList>
    </citation>
    <scope>NUCLEOTIDE SEQUENCE [LARGE SCALE GENOMIC DNA]</scope>
    <source>
        <strain evidence="1 2">PMIC_1C1B</strain>
    </source>
</reference>